<sequence>MKDLRGWHAFCFGDTEPYAEEEDDDDDEEDEDEDEPAAGDAPAAAPAPAPAPPAVAATPGGTAPTTRLVLQFDGVMTQRLVVMQCGWLGRCALSRNRALWLYALLARLEKPVHRDTAAVLRELVKRLCVLRDALPDARAPEAAPLMALLVVAGRYYEQATPDELPRGT</sequence>
<evidence type="ECO:0000256" key="2">
    <source>
        <dbReference type="SAM" id="MobiDB-lite"/>
    </source>
</evidence>
<feature type="compositionally biased region" description="Acidic residues" evidence="2">
    <location>
        <begin position="17"/>
        <end position="37"/>
    </location>
</feature>
<name>F0YS79_AURAN</name>
<dbReference type="PANTHER" id="PTHR12794:SF0">
    <property type="entry name" value="GEM-ASSOCIATED PROTEIN 2"/>
    <property type="match status" value="1"/>
</dbReference>
<dbReference type="AlphaFoldDB" id="F0YS79"/>
<dbReference type="GO" id="GO:0032797">
    <property type="term" value="C:SMN complex"/>
    <property type="evidence" value="ECO:0007669"/>
    <property type="project" value="TreeGrafter"/>
</dbReference>
<dbReference type="OrthoDB" id="428895at2759"/>
<dbReference type="GO" id="GO:0005634">
    <property type="term" value="C:nucleus"/>
    <property type="evidence" value="ECO:0007669"/>
    <property type="project" value="TreeGrafter"/>
</dbReference>
<dbReference type="GO" id="GO:0000387">
    <property type="term" value="P:spliceosomal snRNP assembly"/>
    <property type="evidence" value="ECO:0007669"/>
    <property type="project" value="InterPro"/>
</dbReference>
<dbReference type="KEGG" id="aaf:AURANDRAFT_69262"/>
<organism evidence="4">
    <name type="scientific">Aureococcus anophagefferens</name>
    <name type="common">Harmful bloom alga</name>
    <dbReference type="NCBI Taxonomy" id="44056"/>
    <lineage>
        <taxon>Eukaryota</taxon>
        <taxon>Sar</taxon>
        <taxon>Stramenopiles</taxon>
        <taxon>Ochrophyta</taxon>
        <taxon>Pelagophyceae</taxon>
        <taxon>Pelagomonadales</taxon>
        <taxon>Pelagomonadaceae</taxon>
        <taxon>Aureococcus</taxon>
    </lineage>
</organism>
<proteinExistence type="inferred from homology"/>
<evidence type="ECO:0000256" key="1">
    <source>
        <dbReference type="ARBA" id="ARBA00025758"/>
    </source>
</evidence>
<dbReference type="GeneID" id="20227369"/>
<evidence type="ECO:0008006" key="5">
    <source>
        <dbReference type="Google" id="ProtNLM"/>
    </source>
</evidence>
<reference evidence="3 4" key="1">
    <citation type="journal article" date="2011" name="Proc. Natl. Acad. Sci. U.S.A.">
        <title>Niche of harmful alga Aureococcus anophagefferens revealed through ecogenomics.</title>
        <authorList>
            <person name="Gobler C.J."/>
            <person name="Berry D.L."/>
            <person name="Dyhrman S.T."/>
            <person name="Wilhelm S.W."/>
            <person name="Salamov A."/>
            <person name="Lobanov A.V."/>
            <person name="Zhang Y."/>
            <person name="Collier J.L."/>
            <person name="Wurch L.L."/>
            <person name="Kustka A.B."/>
            <person name="Dill B.D."/>
            <person name="Shah M."/>
            <person name="VerBerkmoes N.C."/>
            <person name="Kuo A."/>
            <person name="Terry A."/>
            <person name="Pangilinan J."/>
            <person name="Lindquist E.A."/>
            <person name="Lucas S."/>
            <person name="Paulsen I.T."/>
            <person name="Hattenrath-Lehmann T.K."/>
            <person name="Talmage S.C."/>
            <person name="Walker E.A."/>
            <person name="Koch F."/>
            <person name="Burson A.M."/>
            <person name="Marcoval M.A."/>
            <person name="Tang Y.Z."/>
            <person name="Lecleir G.R."/>
            <person name="Coyne K.J."/>
            <person name="Berg G.M."/>
            <person name="Bertrand E.M."/>
            <person name="Saito M.A."/>
            <person name="Gladyshev V.N."/>
            <person name="Grigoriev I.V."/>
        </authorList>
    </citation>
    <scope>NUCLEOTIDE SEQUENCE [LARGE SCALE GENOMIC DNA]</scope>
    <source>
        <strain evidence="4">CCMP 1984</strain>
    </source>
</reference>
<dbReference type="InParanoid" id="F0YS79"/>
<gene>
    <name evidence="3" type="ORF">AURANDRAFT_69262</name>
</gene>
<keyword evidence="4" id="KW-1185">Reference proteome</keyword>
<dbReference type="Proteomes" id="UP000002729">
    <property type="component" value="Unassembled WGS sequence"/>
</dbReference>
<accession>F0YS79</accession>
<comment type="similarity">
    <text evidence="1">Belongs to the gemin-2 family.</text>
</comment>
<protein>
    <recommendedName>
        <fullName evidence="5">Gem-associated protein 2</fullName>
    </recommendedName>
</protein>
<dbReference type="EMBL" id="GL833876">
    <property type="protein sequence ID" value="EGB02030.1"/>
    <property type="molecule type" value="Genomic_DNA"/>
</dbReference>
<dbReference type="InterPro" id="IPR035426">
    <property type="entry name" value="Gemin2/Brr1"/>
</dbReference>
<feature type="region of interest" description="Disordered" evidence="2">
    <location>
        <begin position="1"/>
        <end position="60"/>
    </location>
</feature>
<dbReference type="Gene3D" id="1.20.58.1070">
    <property type="match status" value="1"/>
</dbReference>
<dbReference type="Pfam" id="PF04938">
    <property type="entry name" value="SIP1"/>
    <property type="match status" value="1"/>
</dbReference>
<dbReference type="PANTHER" id="PTHR12794">
    <property type="entry name" value="GEMIN2"/>
    <property type="match status" value="1"/>
</dbReference>
<evidence type="ECO:0000313" key="3">
    <source>
        <dbReference type="EMBL" id="EGB02030.1"/>
    </source>
</evidence>
<dbReference type="RefSeq" id="XP_009043271.1">
    <property type="nucleotide sequence ID" value="XM_009045023.1"/>
</dbReference>
<evidence type="ECO:0000313" key="4">
    <source>
        <dbReference type="Proteomes" id="UP000002729"/>
    </source>
</evidence>